<dbReference type="SUPFAM" id="SSF56300">
    <property type="entry name" value="Metallo-dependent phosphatases"/>
    <property type="match status" value="1"/>
</dbReference>
<reference evidence="2 3" key="2">
    <citation type="submission" date="2023-06" db="EMBL/GenBank/DDBJ databases">
        <title>Identification and characterization of horizontal gene transfer across gut microbiota members of farm animals based on homology search.</title>
        <authorList>
            <person name="Schwarzerova J."/>
            <person name="Nykrynova M."/>
            <person name="Jureckova K."/>
            <person name="Cejkova D."/>
            <person name="Rychlik I."/>
        </authorList>
    </citation>
    <scope>NUCLEOTIDE SEQUENCE [LARGE SCALE GENOMIC DNA]</scope>
    <source>
        <strain evidence="2 3">ET39</strain>
    </source>
</reference>
<accession>A0ABT7UB96</accession>
<dbReference type="RefSeq" id="WP_289607352.1">
    <property type="nucleotide sequence ID" value="NZ_JAUDCG010000014.1"/>
</dbReference>
<evidence type="ECO:0000259" key="1">
    <source>
        <dbReference type="Pfam" id="PF00149"/>
    </source>
</evidence>
<dbReference type="PANTHER" id="PTHR42850:SF4">
    <property type="entry name" value="ZINC-DEPENDENT ENDOPOLYPHOSPHATASE"/>
    <property type="match status" value="1"/>
</dbReference>
<evidence type="ECO:0000313" key="2">
    <source>
        <dbReference type="EMBL" id="MDM8156887.1"/>
    </source>
</evidence>
<comment type="caution">
    <text evidence="2">The sequence shown here is derived from an EMBL/GenBank/DDBJ whole genome shotgun (WGS) entry which is preliminary data.</text>
</comment>
<organism evidence="2 3">
    <name type="scientific">Amedibacillus dolichus</name>
    <dbReference type="NCBI Taxonomy" id="31971"/>
    <lineage>
        <taxon>Bacteria</taxon>
        <taxon>Bacillati</taxon>
        <taxon>Bacillota</taxon>
        <taxon>Erysipelotrichia</taxon>
        <taxon>Erysipelotrichales</taxon>
        <taxon>Erysipelotrichaceae</taxon>
        <taxon>Amedibacillus</taxon>
    </lineage>
</organism>
<dbReference type="Pfam" id="PF00149">
    <property type="entry name" value="Metallophos"/>
    <property type="match status" value="1"/>
</dbReference>
<protein>
    <submittedName>
        <fullName evidence="2">Metallophosphoesterase</fullName>
    </submittedName>
</protein>
<dbReference type="Proteomes" id="UP001529340">
    <property type="component" value="Unassembled WGS sequence"/>
</dbReference>
<dbReference type="InterPro" id="IPR029052">
    <property type="entry name" value="Metallo-depent_PP-like"/>
</dbReference>
<proteinExistence type="predicted"/>
<dbReference type="InterPro" id="IPR050126">
    <property type="entry name" value="Ap4A_hydrolase"/>
</dbReference>
<dbReference type="Gene3D" id="3.60.21.10">
    <property type="match status" value="1"/>
</dbReference>
<dbReference type="PANTHER" id="PTHR42850">
    <property type="entry name" value="METALLOPHOSPHOESTERASE"/>
    <property type="match status" value="1"/>
</dbReference>
<reference evidence="3" key="1">
    <citation type="submission" date="2023-06" db="EMBL/GenBank/DDBJ databases">
        <title>Identification and characterization of horizontal gene transfer across gut microbiota members of farm animals based on homology search.</title>
        <authorList>
            <person name="Zeman M."/>
            <person name="Kubasova T."/>
            <person name="Jahodarova E."/>
            <person name="Nykrynova M."/>
            <person name="Rychlik I."/>
        </authorList>
    </citation>
    <scope>NUCLEOTIDE SEQUENCE [LARGE SCALE GENOMIC DNA]</scope>
    <source>
        <strain evidence="3">ET39</strain>
    </source>
</reference>
<name>A0ABT7UB96_9FIRM</name>
<sequence>MIYVMSDIHGEYEKYEAMLKQIHFSDQDTLYVLGDVIDRGRDGLKTMLDMMQRPNVIALIGNHEWMAARCLPWLQREITEEFLQQLQEEQIQALSLWLNNGAMTTIAEFQRLSDPQRTAVLDYMMDLIPYAIVLVDDRRYLLVHAGLGGFEPEKALTDYTLEELVWERPALSTRYFDDDRSWVIVGHTPTLSISGKAEICRGEQLIMIDCGAVYPGGRLACLCLDTMEVFYVG</sequence>
<dbReference type="EMBL" id="JAUDCG010000014">
    <property type="protein sequence ID" value="MDM8156887.1"/>
    <property type="molecule type" value="Genomic_DNA"/>
</dbReference>
<evidence type="ECO:0000313" key="3">
    <source>
        <dbReference type="Proteomes" id="UP001529340"/>
    </source>
</evidence>
<gene>
    <name evidence="2" type="ORF">QUV96_04460</name>
</gene>
<dbReference type="InterPro" id="IPR004843">
    <property type="entry name" value="Calcineurin-like_PHP"/>
</dbReference>
<feature type="domain" description="Calcineurin-like phosphoesterase" evidence="1">
    <location>
        <begin position="2"/>
        <end position="191"/>
    </location>
</feature>
<reference evidence="2 3" key="3">
    <citation type="submission" date="2023-06" db="EMBL/GenBank/DDBJ databases">
        <authorList>
            <person name="Zeman M."/>
            <person name="Kubasova T."/>
            <person name="Jahodarova E."/>
            <person name="Nykrynova M."/>
            <person name="Rychlik I."/>
        </authorList>
    </citation>
    <scope>NUCLEOTIDE SEQUENCE [LARGE SCALE GENOMIC DNA]</scope>
    <source>
        <strain evidence="2 3">ET39</strain>
    </source>
</reference>
<keyword evidence="3" id="KW-1185">Reference proteome</keyword>